<proteinExistence type="predicted"/>
<accession>A0A482ML07</accession>
<sequence>MQTVSITDYDLVSPKLARVVIAFTGKFNKETLRASLTEKFEAKAAPVEDSFREVRAGVAVGFMRANREVRVVDPQELRASYRVVGSSNIMTSDADDSLWEVKTGKGGTYLARHGNEDLSELIQASTKRRTDVPGLRHITTASAVPGEFVAYVSQSGDMDYGFAIAANAEKVQVVSHASDNAVIVDNKMVASIVRAPIPKSFADKMVQAGISRADKQQAIEYWKQLYSYDPAYLRMVIDQVNEDATA</sequence>
<dbReference type="EMBL" id="MK552141">
    <property type="protein sequence ID" value="QBQ74454.1"/>
    <property type="molecule type" value="Genomic_DNA"/>
</dbReference>
<name>A0A482ML07_9CAUD</name>
<gene>
    <name evidence="1" type="ORF">BcepSauron_074</name>
</gene>
<dbReference type="Proteomes" id="UP000301424">
    <property type="component" value="Segment"/>
</dbReference>
<reference evidence="1 2" key="1">
    <citation type="submission" date="2019-02" db="EMBL/GenBank/DDBJ databases">
        <title>Complete genome sequence of Burkholderia cenocepacia phage BcepSauron.</title>
        <authorList>
            <person name="Park K."/>
            <person name="Gonzalez C."/>
            <person name="Liu M."/>
            <person name="Gill J."/>
        </authorList>
    </citation>
    <scope>NUCLEOTIDE SEQUENCE [LARGE SCALE GENOMIC DNA]</scope>
</reference>
<keyword evidence="2" id="KW-1185">Reference proteome</keyword>
<evidence type="ECO:0000313" key="2">
    <source>
        <dbReference type="Proteomes" id="UP000301424"/>
    </source>
</evidence>
<evidence type="ECO:0000313" key="1">
    <source>
        <dbReference type="EMBL" id="QBQ74454.1"/>
    </source>
</evidence>
<organism evidence="1 2">
    <name type="scientific">Burkholderia phage BcepSauron</name>
    <dbReference type="NCBI Taxonomy" id="2530033"/>
    <lineage>
        <taxon>Viruses</taxon>
        <taxon>Duplodnaviria</taxon>
        <taxon>Heunggongvirae</taxon>
        <taxon>Uroviricota</taxon>
        <taxon>Caudoviricetes</taxon>
        <taxon>Sarumanvirus</taxon>
        <taxon>Sarumanvirus bcepsauron</taxon>
    </lineage>
</organism>
<protein>
    <submittedName>
        <fullName evidence="1">Uncharacterized protein</fullName>
    </submittedName>
</protein>